<evidence type="ECO:0000256" key="2">
    <source>
        <dbReference type="SAM" id="Phobius"/>
    </source>
</evidence>
<sequence>MARGIESLLQNQHNKSERPETVKPGISELPQLPAYTPTTGSIDLLNWLTRITPIMEDLSDTSSHWWTMTLKDVSEWYARFSVSTPLEKVRLRPVVSTMGKPEWSRVERRATAMVLGAIPAQVKEEAIATGDVHTVGLLCKLFATYQPGNRQEKTLVLTSLEHPQECETALEAVDALRKWSLWRRRAQAIGIAEPDPSVLLQGLDRITAVVVRAKELVDAWPVDQPPIKFESVGHLAEVIVKVMKLWDEIKNMGVIKPTLRTLFGGDGQWISPTQSPRAALMDSGATHALRPPLDQMEWEQASQVNVALAGDARTVMKQNRQGTLLSGDEVTQMIVPMGKVISRLGYRLHWTPSCCELLDDDGGSIPLKVVDGCPEVDPATAHILISKLEASQLPSLKEATMESLNVLNQVTTSWWACLCEYVSTGEIMAGREALSKAPFFRDAEELQVELLIRHPRESAWDCMKEIALNRRTRKRLLRAATWVVRWDPPGYYRPSDALIQLGRLTDVVYVNVGSMMNMGDFTKVWKVLVWAAINGRIGALLSHDVAATPAEFAVYKKHRNRFQFLHALAAAGQAQRGGCIPKFLVERRKFRTADDPGIAWVDDGHAQLCLDEMGIHNPMVAEDEIMEVVSGLFGVFRTDGSGRIKLSRMSADAAWRLHVMRNHQPFRRDCAICVRNAATGRRHRSTLHPSGYVLSVDVAGPLRGHGRSPDGKFFKYFVIGAFRIPKADGVEVHREVRGHPIPDDWNEEEPEETLSDDEVEVPEEEEEVELPPVGEERRAKEEWEKLKATFKEPLETETLYYCVPVRNKKAATMLPAIQQMVVDIKALGYPVVRVHADRGGEFRGNLVRKWILSQGMLPTTSTGSEPAENGVAEAGVRFLKRRSRARILLDAAGLPREHWPTAIQTAAAQQRCERLGLVPPMPVAYGAKVYVKIKKYKTGDIEDLGPHWLQGKYQGPATDIRGGHVILKSTGTFIQTTHVRVARDPPPLDTVAPTILVEPESPPPMPPPPTAPGSTTTCVGGTEELPPYPKGPPISYAPPMTRATTKTPGVRLRTMKVDEWGSNEPDELDALQARSAGSEEREEDAPQMCGLQPHQTSEVEMIARRLCEKGRYDRKGCVEILEELDKVKCNLRTPRAIEGQGILMGAYVQGPFHGITMNAKALPWTTRYLNAYLLQQLEKSYPGRRPTWSTIVLHHVNEAKVHKDVHNEKGTTNYIMELPMEMKSGLWLEEGKECASTLARGEQQLYELRDGSQTSAEGRLVDVSRHPAGFDPKRRHAWVKDDGRKWILSAYTPSGLHRLARGDLGFLRDHGFPLKDPQASESFGCSTMKTLSVSETLETTPLSEASSSGPECMAQSGARVVGEEEEEASAIWEDVEYVGDWEVFVDEEAEHENDSEIGLPDPPLLRRVCGSDDPGGELEYLRRCYMNHLEWDEVPDEVGEDMASRMETWWSQERDPRLAKIEPEYTPNIEDLIRNLQEPLRHTHNVSPAEVRLNPEKWLASIRKELHVVEKGFRRLGPDEAKKYEGDPNVQKLPAKMVYTLKPPAVENQEADGEEKWCKRKSRIVCCGNFADDSPQDVFASGAAAESMRCTLVYSMYRKWITGSLDITGAFMLTPMPTGPDQVRYLITPPAILVQLGLVQPGEKWLLTHGMYGLRQSPKLWATYRDKTMKDMVFESEDRQWRLHQGTAEPNIWFIYEAGSSILDPPDGTILVYVDDLLICAPLALLAATASKIGSVWKTSPLEVMTRDRGIRFLGCEIELAGDGHGLYLHQRPYVMELLRSHGIPEHHKSPIPCSRELLTFAAEEGEDPGTESELRQAQRLCGELLWIAQRSRPDISFSVAAMGSLLTKAAPRCIVIGKKLLAYLQATKNYALSIQDTGPGLTAWSDSSFAPTGERSHSGIVITWRGTVVGWRSSRQPFVCLSTAECELMASIEALVMAMSMQAVTSQFEKEDSKIGLKVDNKAAIVLASPASSASWRTRHLRARASYLKEKIEADQVALEFVPGKLQLADLLTKGFPRQRLQELVGLWGIVDRVVRTAETSLARMVVLMMMVQTCRAKQVKEPTPLDTSLELYIVAALAGVALVAAWEGLWWIWYRLFDRHDSSRQARRLRRLQQAVEMELHHQMNNRVREERPDEPTCRTIGVQADLAMVRLMPQEPMTRIEIREVEVPVPGVPSGPFYLTDGGQSFESLRERVRVALAATSEVMCQHRARPLNPRPSLGLTSQKTPPRKRKIEPETAGEEEQRIARPHAQPFLGASEQDSPKKFLDAAEQAQTDDEDARARSLYESALVEMRNRSDGELDRLLHGSARPPAENSEAQVEERLRVQAEAEQRRDEALRQRLSEEEALAEAELTRQRIEEERATLRAALAEAKAEAVAAEDYLRAKELQRQLERLNQEL</sequence>
<organism evidence="4 5">
    <name type="scientific">Symbiodinium natans</name>
    <dbReference type="NCBI Taxonomy" id="878477"/>
    <lineage>
        <taxon>Eukaryota</taxon>
        <taxon>Sar</taxon>
        <taxon>Alveolata</taxon>
        <taxon>Dinophyceae</taxon>
        <taxon>Suessiales</taxon>
        <taxon>Symbiodiniaceae</taxon>
        <taxon>Symbiodinium</taxon>
    </lineage>
</organism>
<dbReference type="InterPro" id="IPR012337">
    <property type="entry name" value="RNaseH-like_sf"/>
</dbReference>
<evidence type="ECO:0000313" key="5">
    <source>
        <dbReference type="Proteomes" id="UP000604046"/>
    </source>
</evidence>
<dbReference type="PANTHER" id="PTHR11439">
    <property type="entry name" value="GAG-POL-RELATED RETROTRANSPOSON"/>
    <property type="match status" value="1"/>
</dbReference>
<feature type="region of interest" description="Disordered" evidence="1">
    <location>
        <begin position="2210"/>
        <end position="2248"/>
    </location>
</feature>
<comment type="caution">
    <text evidence="4">The sequence shown here is derived from an EMBL/GenBank/DDBJ whole genome shotgun (WGS) entry which is preliminary data.</text>
</comment>
<protein>
    <submittedName>
        <fullName evidence="4">GIP protein</fullName>
    </submittedName>
</protein>
<dbReference type="Gene3D" id="3.30.420.10">
    <property type="entry name" value="Ribonuclease H-like superfamily/Ribonuclease H"/>
    <property type="match status" value="1"/>
</dbReference>
<feature type="compositionally biased region" description="Basic and acidic residues" evidence="1">
    <location>
        <begin position="2328"/>
        <end position="2345"/>
    </location>
</feature>
<dbReference type="SUPFAM" id="SSF56672">
    <property type="entry name" value="DNA/RNA polymerases"/>
    <property type="match status" value="1"/>
</dbReference>
<feature type="transmembrane region" description="Helical" evidence="2">
    <location>
        <begin position="2073"/>
        <end position="2096"/>
    </location>
</feature>
<dbReference type="InterPro" id="IPR043502">
    <property type="entry name" value="DNA/RNA_pol_sf"/>
</dbReference>
<feature type="compositionally biased region" description="Pro residues" evidence="1">
    <location>
        <begin position="1026"/>
        <end position="1036"/>
    </location>
</feature>
<dbReference type="InterPro" id="IPR036397">
    <property type="entry name" value="RNaseH_sf"/>
</dbReference>
<keyword evidence="5" id="KW-1185">Reference proteome</keyword>
<feature type="region of interest" description="Disordered" evidence="1">
    <location>
        <begin position="738"/>
        <end position="777"/>
    </location>
</feature>
<dbReference type="InterPro" id="IPR013103">
    <property type="entry name" value="RVT_2"/>
</dbReference>
<dbReference type="SUPFAM" id="SSF53098">
    <property type="entry name" value="Ribonuclease H-like"/>
    <property type="match status" value="1"/>
</dbReference>
<proteinExistence type="predicted"/>
<gene>
    <name evidence="4" type="primary">GIP</name>
    <name evidence="4" type="ORF">SNAT2548_LOCUS30029</name>
</gene>
<dbReference type="CDD" id="cd09272">
    <property type="entry name" value="RNase_HI_RT_Ty1"/>
    <property type="match status" value="1"/>
</dbReference>
<feature type="region of interest" description="Disordered" evidence="1">
    <location>
        <begin position="1023"/>
        <end position="1045"/>
    </location>
</feature>
<dbReference type="EMBL" id="CAJNDS010002589">
    <property type="protein sequence ID" value="CAE7535900.1"/>
    <property type="molecule type" value="Genomic_DNA"/>
</dbReference>
<reference evidence="4" key="1">
    <citation type="submission" date="2021-02" db="EMBL/GenBank/DDBJ databases">
        <authorList>
            <person name="Dougan E. K."/>
            <person name="Rhodes N."/>
            <person name="Thang M."/>
            <person name="Chan C."/>
        </authorList>
    </citation>
    <scope>NUCLEOTIDE SEQUENCE</scope>
</reference>
<dbReference type="PANTHER" id="PTHR11439:SF467">
    <property type="entry name" value="INTEGRASE CATALYTIC DOMAIN-CONTAINING PROTEIN"/>
    <property type="match status" value="1"/>
</dbReference>
<dbReference type="Pfam" id="PF07727">
    <property type="entry name" value="RVT_2"/>
    <property type="match status" value="1"/>
</dbReference>
<accession>A0A812TTC5</accession>
<feature type="region of interest" description="Disordered" evidence="1">
    <location>
        <begin position="1"/>
        <end position="34"/>
    </location>
</feature>
<dbReference type="Proteomes" id="UP000604046">
    <property type="component" value="Unassembled WGS sequence"/>
</dbReference>
<keyword evidence="2" id="KW-1133">Transmembrane helix</keyword>
<feature type="domain" description="Reverse transcriptase Ty1/copia-type" evidence="3">
    <location>
        <begin position="1531"/>
        <end position="1793"/>
    </location>
</feature>
<evidence type="ECO:0000259" key="3">
    <source>
        <dbReference type="Pfam" id="PF07727"/>
    </source>
</evidence>
<evidence type="ECO:0000313" key="4">
    <source>
        <dbReference type="EMBL" id="CAE7535900.1"/>
    </source>
</evidence>
<keyword evidence="2" id="KW-0472">Membrane</keyword>
<keyword evidence="2" id="KW-0812">Transmembrane</keyword>
<feature type="region of interest" description="Disordered" evidence="1">
    <location>
        <begin position="2328"/>
        <end position="2357"/>
    </location>
</feature>
<feature type="compositionally biased region" description="Acidic residues" evidence="1">
    <location>
        <begin position="744"/>
        <end position="769"/>
    </location>
</feature>
<name>A0A812TTC5_9DINO</name>
<evidence type="ECO:0000256" key="1">
    <source>
        <dbReference type="SAM" id="MobiDB-lite"/>
    </source>
</evidence>
<dbReference type="OrthoDB" id="428194at2759"/>
<dbReference type="GO" id="GO:0003676">
    <property type="term" value="F:nucleic acid binding"/>
    <property type="evidence" value="ECO:0007669"/>
    <property type="project" value="InterPro"/>
</dbReference>